<feature type="region of interest" description="Disordered" evidence="1">
    <location>
        <begin position="1"/>
        <end position="69"/>
    </location>
</feature>
<accession>A0ABP8L6I5</accession>
<sequence length="210" mass="22297">MADGFLGRWARRKADAREGKPLDEPVHAPATPVAAPAVAVPAPPPVAASRAEPAGEPPAPPPTLEDARQLTPEADFRRFVARDVPPEVRNTAVKKLFADPHFNVMDGLDIYIDDYNKPDPLPAGMLRQMASAQFLGFFRDEADKASPAAPDAQRDAAAVAEPDSSSPPERVATPAGGPTAPASQDDHAHSDLRLQPDDASRRESAGHRTA</sequence>
<feature type="compositionally biased region" description="Low complexity" evidence="1">
    <location>
        <begin position="172"/>
        <end position="182"/>
    </location>
</feature>
<reference evidence="3" key="1">
    <citation type="journal article" date="2019" name="Int. J. Syst. Evol. Microbiol.">
        <title>The Global Catalogue of Microorganisms (GCM) 10K type strain sequencing project: providing services to taxonomists for standard genome sequencing and annotation.</title>
        <authorList>
            <consortium name="The Broad Institute Genomics Platform"/>
            <consortium name="The Broad Institute Genome Sequencing Center for Infectious Disease"/>
            <person name="Wu L."/>
            <person name="Ma J."/>
        </authorList>
    </citation>
    <scope>NUCLEOTIDE SEQUENCE [LARGE SCALE GENOMIC DNA]</scope>
    <source>
        <strain evidence="3">JCM 31890</strain>
    </source>
</reference>
<dbReference type="InterPro" id="IPR021735">
    <property type="entry name" value="DUF3306"/>
</dbReference>
<evidence type="ECO:0000313" key="2">
    <source>
        <dbReference type="EMBL" id="GAA4423101.1"/>
    </source>
</evidence>
<feature type="compositionally biased region" description="Low complexity" evidence="1">
    <location>
        <begin position="145"/>
        <end position="163"/>
    </location>
</feature>
<organism evidence="2 3">
    <name type="scientific">Acidovorax lacteus</name>
    <dbReference type="NCBI Taxonomy" id="1924988"/>
    <lineage>
        <taxon>Bacteria</taxon>
        <taxon>Pseudomonadati</taxon>
        <taxon>Pseudomonadota</taxon>
        <taxon>Betaproteobacteria</taxon>
        <taxon>Burkholderiales</taxon>
        <taxon>Comamonadaceae</taxon>
        <taxon>Acidovorax</taxon>
    </lineage>
</organism>
<dbReference type="Pfam" id="PF11748">
    <property type="entry name" value="DUF3306"/>
    <property type="match status" value="1"/>
</dbReference>
<feature type="compositionally biased region" description="Basic and acidic residues" evidence="1">
    <location>
        <begin position="12"/>
        <end position="26"/>
    </location>
</feature>
<feature type="region of interest" description="Disordered" evidence="1">
    <location>
        <begin position="143"/>
        <end position="210"/>
    </location>
</feature>
<feature type="compositionally biased region" description="Basic and acidic residues" evidence="1">
    <location>
        <begin position="184"/>
        <end position="210"/>
    </location>
</feature>
<name>A0ABP8L6I5_9BURK</name>
<dbReference type="EMBL" id="BAABEX010000009">
    <property type="protein sequence ID" value="GAA4423101.1"/>
    <property type="molecule type" value="Genomic_DNA"/>
</dbReference>
<evidence type="ECO:0000256" key="1">
    <source>
        <dbReference type="SAM" id="MobiDB-lite"/>
    </source>
</evidence>
<keyword evidence="3" id="KW-1185">Reference proteome</keyword>
<proteinExistence type="predicted"/>
<comment type="caution">
    <text evidence="2">The sequence shown here is derived from an EMBL/GenBank/DDBJ whole genome shotgun (WGS) entry which is preliminary data.</text>
</comment>
<feature type="compositionally biased region" description="Low complexity" evidence="1">
    <location>
        <begin position="27"/>
        <end position="40"/>
    </location>
</feature>
<dbReference type="Proteomes" id="UP001501788">
    <property type="component" value="Unassembled WGS sequence"/>
</dbReference>
<protein>
    <submittedName>
        <fullName evidence="2">DUF3306 domain-containing protein</fullName>
    </submittedName>
</protein>
<evidence type="ECO:0000313" key="3">
    <source>
        <dbReference type="Proteomes" id="UP001501788"/>
    </source>
</evidence>
<dbReference type="RefSeq" id="WP_345062804.1">
    <property type="nucleotide sequence ID" value="NZ_BAABEX010000009.1"/>
</dbReference>
<gene>
    <name evidence="2" type="ORF">GCM10023090_14910</name>
</gene>